<evidence type="ECO:0000313" key="3">
    <source>
        <dbReference type="EMBL" id="KAF2808734.1"/>
    </source>
</evidence>
<dbReference type="GO" id="GO:0004674">
    <property type="term" value="F:protein serine/threonine kinase activity"/>
    <property type="evidence" value="ECO:0007669"/>
    <property type="project" value="TreeGrafter"/>
</dbReference>
<evidence type="ECO:0000313" key="5">
    <source>
        <dbReference type="RefSeq" id="XP_033575698.1"/>
    </source>
</evidence>
<dbReference type="CDD" id="cd00180">
    <property type="entry name" value="PKc"/>
    <property type="match status" value="1"/>
</dbReference>
<accession>A0A6A6YL83</accession>
<dbReference type="PROSITE" id="PS50011">
    <property type="entry name" value="PROTEIN_KINASE_DOM"/>
    <property type="match status" value="1"/>
</dbReference>
<dbReference type="Pfam" id="PF00069">
    <property type="entry name" value="Pkinase"/>
    <property type="match status" value="1"/>
</dbReference>
<proteinExistence type="predicted"/>
<feature type="domain" description="Protein kinase" evidence="2">
    <location>
        <begin position="273"/>
        <end position="583"/>
    </location>
</feature>
<evidence type="ECO:0000313" key="4">
    <source>
        <dbReference type="Proteomes" id="UP000504636"/>
    </source>
</evidence>
<dbReference type="Proteomes" id="UP000504636">
    <property type="component" value="Unplaced"/>
</dbReference>
<dbReference type="InterPro" id="IPR000719">
    <property type="entry name" value="Prot_kinase_dom"/>
</dbReference>
<dbReference type="PANTHER" id="PTHR44167">
    <property type="entry name" value="OVARIAN-SPECIFIC SERINE/THREONINE-PROTEIN KINASE LOK-RELATED"/>
    <property type="match status" value="1"/>
</dbReference>
<dbReference type="SMART" id="SM00220">
    <property type="entry name" value="S_TKc"/>
    <property type="match status" value="1"/>
</dbReference>
<dbReference type="SUPFAM" id="SSF56112">
    <property type="entry name" value="Protein kinase-like (PK-like)"/>
    <property type="match status" value="1"/>
</dbReference>
<dbReference type="GO" id="GO:0044773">
    <property type="term" value="P:mitotic DNA damage checkpoint signaling"/>
    <property type="evidence" value="ECO:0007669"/>
    <property type="project" value="TreeGrafter"/>
</dbReference>
<feature type="region of interest" description="Disordered" evidence="1">
    <location>
        <begin position="165"/>
        <end position="184"/>
    </location>
</feature>
<keyword evidence="3" id="KW-0808">Transferase</keyword>
<reference evidence="5" key="3">
    <citation type="submission" date="2025-04" db="UniProtKB">
        <authorList>
            <consortium name="RefSeq"/>
        </authorList>
    </citation>
    <scope>IDENTIFICATION</scope>
    <source>
        <strain evidence="5">CBS 304.34</strain>
    </source>
</reference>
<dbReference type="GO" id="GO:0005524">
    <property type="term" value="F:ATP binding"/>
    <property type="evidence" value="ECO:0007669"/>
    <property type="project" value="InterPro"/>
</dbReference>
<dbReference type="RefSeq" id="XP_033575698.1">
    <property type="nucleotide sequence ID" value="XM_033725609.1"/>
</dbReference>
<dbReference type="OrthoDB" id="4062651at2759"/>
<gene>
    <name evidence="3 5" type="ORF">BDZ99DRAFT_521232</name>
</gene>
<keyword evidence="4" id="KW-1185">Reference proteome</keyword>
<organism evidence="3">
    <name type="scientific">Mytilinidion resinicola</name>
    <dbReference type="NCBI Taxonomy" id="574789"/>
    <lineage>
        <taxon>Eukaryota</taxon>
        <taxon>Fungi</taxon>
        <taxon>Dikarya</taxon>
        <taxon>Ascomycota</taxon>
        <taxon>Pezizomycotina</taxon>
        <taxon>Dothideomycetes</taxon>
        <taxon>Pleosporomycetidae</taxon>
        <taxon>Mytilinidiales</taxon>
        <taxon>Mytilinidiaceae</taxon>
        <taxon>Mytilinidion</taxon>
    </lineage>
</organism>
<evidence type="ECO:0000256" key="1">
    <source>
        <dbReference type="SAM" id="MobiDB-lite"/>
    </source>
</evidence>
<dbReference type="Gene3D" id="1.10.510.10">
    <property type="entry name" value="Transferase(Phosphotransferase) domain 1"/>
    <property type="match status" value="1"/>
</dbReference>
<feature type="compositionally biased region" description="Polar residues" evidence="1">
    <location>
        <begin position="584"/>
        <end position="593"/>
    </location>
</feature>
<evidence type="ECO:0000259" key="2">
    <source>
        <dbReference type="PROSITE" id="PS50011"/>
    </source>
</evidence>
<keyword evidence="3" id="KW-0418">Kinase</keyword>
<sequence>MLALLSENQLLKLEYDLHAELLLREQGNPPASLAREDIPWCERYQCLAMMMMRGLSDLDLYKLQILYAEELDRRQNCDWRVRHLVEYPRIRLFRRNMSPLLLDNWWSIWSDLLGYAKQTSMHMQPICHSKAFPVSMSANGSSSNISLLPQLETAESALISGKSSQSETFRTNIGPESGEHLDFPYGASKRSSSSSFVTAKSSAASGSFYTASGGTSLRTLSQLSMMQENSQYAALLQSIGLLPVDASTEKDWCGRGQHAEFRTNEKDKLQKILKRQKLLGSTPNAVVESVKCRRILLARKTVNCNERFTREMAIQEVAHLQKLRHLHIIQVVGTYVMETELAILLYPVADFNLERFMQSARGIYGDGLLPHFSEHKELKAAHRALFGSFRCLSNAMKYIHGNITKHMDIKPQNILVRKLRQDQQSGLLYNAYNAYRVYIADFGIARSYNTHTDSETEGPTMFTRKYAAPEVVDRDRRGLAADVFSMGCVFAEILDVIAPPWERGGRADRSPRQRLESVRKSNEYGDLSYQANIPQVQEWLLTLLPETSFYPHFPVDLLCPVVVSMLNINPSDRPSAESVATSFGASETCCSDSTEPESLEVMPDESTSPDADSKVRYGLKRLGIIKE</sequence>
<dbReference type="GeneID" id="54466502"/>
<dbReference type="EMBL" id="MU003702">
    <property type="protein sequence ID" value="KAF2808734.1"/>
    <property type="molecule type" value="Genomic_DNA"/>
</dbReference>
<name>A0A6A6YL83_9PEZI</name>
<dbReference type="AlphaFoldDB" id="A0A6A6YL83"/>
<dbReference type="GO" id="GO:0005634">
    <property type="term" value="C:nucleus"/>
    <property type="evidence" value="ECO:0007669"/>
    <property type="project" value="TreeGrafter"/>
</dbReference>
<reference evidence="3 5" key="1">
    <citation type="journal article" date="2020" name="Stud. Mycol.">
        <title>101 Dothideomycetes genomes: a test case for predicting lifestyles and emergence of pathogens.</title>
        <authorList>
            <person name="Haridas S."/>
            <person name="Albert R."/>
            <person name="Binder M."/>
            <person name="Bloem J."/>
            <person name="Labutti K."/>
            <person name="Salamov A."/>
            <person name="Andreopoulos B."/>
            <person name="Baker S."/>
            <person name="Barry K."/>
            <person name="Bills G."/>
            <person name="Bluhm B."/>
            <person name="Cannon C."/>
            <person name="Castanera R."/>
            <person name="Culley D."/>
            <person name="Daum C."/>
            <person name="Ezra D."/>
            <person name="Gonzalez J."/>
            <person name="Henrissat B."/>
            <person name="Kuo A."/>
            <person name="Liang C."/>
            <person name="Lipzen A."/>
            <person name="Lutzoni F."/>
            <person name="Magnuson J."/>
            <person name="Mondo S."/>
            <person name="Nolan M."/>
            <person name="Ohm R."/>
            <person name="Pangilinan J."/>
            <person name="Park H.-J."/>
            <person name="Ramirez L."/>
            <person name="Alfaro M."/>
            <person name="Sun H."/>
            <person name="Tritt A."/>
            <person name="Yoshinaga Y."/>
            <person name="Zwiers L.-H."/>
            <person name="Turgeon B."/>
            <person name="Goodwin S."/>
            <person name="Spatafora J."/>
            <person name="Crous P."/>
            <person name="Grigoriev I."/>
        </authorList>
    </citation>
    <scope>NUCLEOTIDE SEQUENCE</scope>
    <source>
        <strain evidence="3 5">CBS 304.34</strain>
    </source>
</reference>
<dbReference type="InterPro" id="IPR011009">
    <property type="entry name" value="Kinase-like_dom_sf"/>
</dbReference>
<protein>
    <submittedName>
        <fullName evidence="3 5">Kinase-like protein</fullName>
    </submittedName>
</protein>
<reference evidence="5" key="2">
    <citation type="submission" date="2020-04" db="EMBL/GenBank/DDBJ databases">
        <authorList>
            <consortium name="NCBI Genome Project"/>
        </authorList>
    </citation>
    <scope>NUCLEOTIDE SEQUENCE</scope>
    <source>
        <strain evidence="5">CBS 304.34</strain>
    </source>
</reference>
<dbReference type="PANTHER" id="PTHR44167:SF24">
    <property type="entry name" value="SERINE_THREONINE-PROTEIN KINASE CHK2"/>
    <property type="match status" value="1"/>
</dbReference>
<feature type="region of interest" description="Disordered" evidence="1">
    <location>
        <begin position="584"/>
        <end position="613"/>
    </location>
</feature>